<accession>A0A3L6SJG9</accession>
<comment type="caution">
    <text evidence="4">The sequence shown here is derived from an EMBL/GenBank/DDBJ whole genome shotgun (WGS) entry which is preliminary data.</text>
</comment>
<dbReference type="GO" id="GO:0012505">
    <property type="term" value="C:endomembrane system"/>
    <property type="evidence" value="ECO:0007669"/>
    <property type="project" value="UniProtKB-SubCell"/>
</dbReference>
<feature type="transmembrane region" description="Helical" evidence="3">
    <location>
        <begin position="278"/>
        <end position="297"/>
    </location>
</feature>
<protein>
    <submittedName>
        <fullName evidence="4">Uncharacterized protein</fullName>
    </submittedName>
</protein>
<dbReference type="AlphaFoldDB" id="A0A3L6SJG9"/>
<evidence type="ECO:0000256" key="1">
    <source>
        <dbReference type="ARBA" id="ARBA00004308"/>
    </source>
</evidence>
<keyword evidence="5" id="KW-1185">Reference proteome</keyword>
<reference evidence="5" key="1">
    <citation type="journal article" date="2019" name="Nat. Commun.">
        <title>The genome of broomcorn millet.</title>
        <authorList>
            <person name="Zou C."/>
            <person name="Miki D."/>
            <person name="Li D."/>
            <person name="Tang Q."/>
            <person name="Xiao L."/>
            <person name="Rajput S."/>
            <person name="Deng P."/>
            <person name="Jia W."/>
            <person name="Huang R."/>
            <person name="Zhang M."/>
            <person name="Sun Y."/>
            <person name="Hu J."/>
            <person name="Fu X."/>
            <person name="Schnable P.S."/>
            <person name="Li F."/>
            <person name="Zhang H."/>
            <person name="Feng B."/>
            <person name="Zhu X."/>
            <person name="Liu R."/>
            <person name="Schnable J.C."/>
            <person name="Zhu J.-K."/>
            <person name="Zhang H."/>
        </authorList>
    </citation>
    <scope>NUCLEOTIDE SEQUENCE [LARGE SCALE GENOMIC DNA]</scope>
</reference>
<dbReference type="STRING" id="4540.A0A3L6SJG9"/>
<dbReference type="OrthoDB" id="1880850at2759"/>
<feature type="transmembrane region" description="Helical" evidence="3">
    <location>
        <begin position="241"/>
        <end position="266"/>
    </location>
</feature>
<dbReference type="Gene3D" id="1.25.40.270">
    <property type="entry name" value="Vacuolar protein sorting-associated protein vta1"/>
    <property type="match status" value="1"/>
</dbReference>
<gene>
    <name evidence="4" type="ORF">C2845_PM07G10440</name>
</gene>
<dbReference type="InterPro" id="IPR023175">
    <property type="entry name" value="Vta1/CALS_N_sf"/>
</dbReference>
<evidence type="ECO:0000256" key="2">
    <source>
        <dbReference type="ARBA" id="ARBA00023136"/>
    </source>
</evidence>
<comment type="subcellular location">
    <subcellularLocation>
        <location evidence="1">Endomembrane system</location>
    </subcellularLocation>
</comment>
<name>A0A3L6SJG9_PANMI</name>
<keyword evidence="2 3" id="KW-0472">Membrane</keyword>
<organism evidence="4 5">
    <name type="scientific">Panicum miliaceum</name>
    <name type="common">Proso millet</name>
    <name type="synonym">Broomcorn millet</name>
    <dbReference type="NCBI Taxonomy" id="4540"/>
    <lineage>
        <taxon>Eukaryota</taxon>
        <taxon>Viridiplantae</taxon>
        <taxon>Streptophyta</taxon>
        <taxon>Embryophyta</taxon>
        <taxon>Tracheophyta</taxon>
        <taxon>Spermatophyta</taxon>
        <taxon>Magnoliopsida</taxon>
        <taxon>Liliopsida</taxon>
        <taxon>Poales</taxon>
        <taxon>Poaceae</taxon>
        <taxon>PACMAD clade</taxon>
        <taxon>Panicoideae</taxon>
        <taxon>Panicodae</taxon>
        <taxon>Paniceae</taxon>
        <taxon>Panicinae</taxon>
        <taxon>Panicum</taxon>
        <taxon>Panicum sect. Panicum</taxon>
    </lineage>
</organism>
<dbReference type="EMBL" id="PQIB02000004">
    <property type="protein sequence ID" value="RLN21934.1"/>
    <property type="molecule type" value="Genomic_DNA"/>
</dbReference>
<evidence type="ECO:0000313" key="5">
    <source>
        <dbReference type="Proteomes" id="UP000275267"/>
    </source>
</evidence>
<dbReference type="Proteomes" id="UP000275267">
    <property type="component" value="Unassembled WGS sequence"/>
</dbReference>
<keyword evidence="3" id="KW-0812">Transmembrane</keyword>
<proteinExistence type="predicted"/>
<keyword evidence="3" id="KW-1133">Transmembrane helix</keyword>
<sequence>MAAMEAQASTSAGALPRRSRDALALTLASRRLPGGEADAGGRVPGAVAPEVMPFVRAADEVEPLNPRVAFLCRRYAFKKVQRMDPSSTQRGVHQFKTYMSIKLDQDDIQVLGNDANKIQQFYKKYCASMSQISEKRNFEEMSRYYQVASALYEVLMDVTNNKVDPQVRRYAEMIEEKGRHFKNYKYNIIPLNFPGSSEAIVEVPEIRGAIDAINVIDGLPMPHMSSVYRQGDKSIRDLLDWLSLAFGFQVMSLFICLFSATMAFILEVNARNFSPFRLSTASVFSGPFLSFFPFSFFRPLGTESPFLSQSPLTSSV</sequence>
<evidence type="ECO:0000313" key="4">
    <source>
        <dbReference type="EMBL" id="RLN21934.1"/>
    </source>
</evidence>
<evidence type="ECO:0000256" key="3">
    <source>
        <dbReference type="SAM" id="Phobius"/>
    </source>
</evidence>